<reference evidence="6 7" key="1">
    <citation type="submission" date="2021-03" db="EMBL/GenBank/DDBJ databases">
        <title>Genomic Encyclopedia of Type Strains, Phase III (KMG-III): the genomes of soil and plant-associated and newly described type strains.</title>
        <authorList>
            <person name="Whitman W."/>
        </authorList>
    </citation>
    <scope>NUCLEOTIDE SEQUENCE [LARGE SCALE GENOMIC DNA]</scope>
    <source>
        <strain evidence="6 7">IMMIB AFH-6</strain>
    </source>
</reference>
<keyword evidence="4" id="KW-0479">Metal-binding</keyword>
<proteinExistence type="inferred from homology"/>
<dbReference type="Pfam" id="PF03453">
    <property type="entry name" value="MoeA_N"/>
    <property type="match status" value="1"/>
</dbReference>
<evidence type="ECO:0000256" key="3">
    <source>
        <dbReference type="ARBA" id="ARBA00047317"/>
    </source>
</evidence>
<dbReference type="Gene3D" id="3.90.105.10">
    <property type="entry name" value="Molybdopterin biosynthesis moea protein, domain 2"/>
    <property type="match status" value="1"/>
</dbReference>
<dbReference type="Gene3D" id="2.40.340.10">
    <property type="entry name" value="MoeA, C-terminal, domain IV"/>
    <property type="match status" value="1"/>
</dbReference>
<keyword evidence="4" id="KW-0501">Molybdenum cofactor biosynthesis</keyword>
<dbReference type="SUPFAM" id="SSF63867">
    <property type="entry name" value="MoeA C-terminal domain-like"/>
    <property type="match status" value="1"/>
</dbReference>
<dbReference type="InterPro" id="IPR038987">
    <property type="entry name" value="MoeA-like"/>
</dbReference>
<evidence type="ECO:0000259" key="5">
    <source>
        <dbReference type="SMART" id="SM00852"/>
    </source>
</evidence>
<feature type="domain" description="MoaB/Mog" evidence="5">
    <location>
        <begin position="182"/>
        <end position="307"/>
    </location>
</feature>
<keyword evidence="4" id="KW-0460">Magnesium</keyword>
<dbReference type="EC" id="2.10.1.1" evidence="4"/>
<dbReference type="EMBL" id="JAGINP010000023">
    <property type="protein sequence ID" value="MBP2295614.1"/>
    <property type="molecule type" value="Genomic_DNA"/>
</dbReference>
<dbReference type="InterPro" id="IPR036425">
    <property type="entry name" value="MoaB/Mog-like_dom_sf"/>
</dbReference>
<evidence type="ECO:0000313" key="6">
    <source>
        <dbReference type="EMBL" id="MBP2295614.1"/>
    </source>
</evidence>
<keyword evidence="4" id="KW-0500">Molybdenum</keyword>
<comment type="pathway">
    <text evidence="4">Cofactor biosynthesis; molybdopterin biosynthesis.</text>
</comment>
<dbReference type="SUPFAM" id="SSF53218">
    <property type="entry name" value="Molybdenum cofactor biosynthesis proteins"/>
    <property type="match status" value="1"/>
</dbReference>
<dbReference type="Pfam" id="PF00994">
    <property type="entry name" value="MoCF_biosynth"/>
    <property type="match status" value="1"/>
</dbReference>
<evidence type="ECO:0000256" key="2">
    <source>
        <dbReference type="ARBA" id="ARBA00010763"/>
    </source>
</evidence>
<comment type="cofactor">
    <cofactor evidence="4">
        <name>Mg(2+)</name>
        <dbReference type="ChEBI" id="CHEBI:18420"/>
    </cofactor>
</comment>
<name>A0ABS4SSS6_9PROT</name>
<keyword evidence="7" id="KW-1185">Reference proteome</keyword>
<dbReference type="GO" id="GO:0061599">
    <property type="term" value="F:molybdopterin molybdotransferase activity"/>
    <property type="evidence" value="ECO:0007669"/>
    <property type="project" value="UniProtKB-EC"/>
</dbReference>
<dbReference type="InterPro" id="IPR005110">
    <property type="entry name" value="MoeA_linker/N"/>
</dbReference>
<comment type="caution">
    <text evidence="6">The sequence shown here is derived from an EMBL/GenBank/DDBJ whole genome shotgun (WGS) entry which is preliminary data.</text>
</comment>
<evidence type="ECO:0000256" key="4">
    <source>
        <dbReference type="RuleBase" id="RU365090"/>
    </source>
</evidence>
<evidence type="ECO:0000313" key="7">
    <source>
        <dbReference type="Proteomes" id="UP000781958"/>
    </source>
</evidence>
<comment type="function">
    <text evidence="1 4">Catalyzes the insertion of molybdate into adenylated molybdopterin with the concomitant release of AMP.</text>
</comment>
<dbReference type="SUPFAM" id="SSF63882">
    <property type="entry name" value="MoeA N-terminal region -like"/>
    <property type="match status" value="1"/>
</dbReference>
<dbReference type="Gene3D" id="2.170.190.11">
    <property type="entry name" value="Molybdopterin biosynthesis moea protein, domain 3"/>
    <property type="match status" value="1"/>
</dbReference>
<dbReference type="InterPro" id="IPR036135">
    <property type="entry name" value="MoeA_linker/N_sf"/>
</dbReference>
<dbReference type="Gene3D" id="3.40.980.10">
    <property type="entry name" value="MoaB/Mog-like domain"/>
    <property type="match status" value="1"/>
</dbReference>
<dbReference type="SMART" id="SM00852">
    <property type="entry name" value="MoCF_biosynth"/>
    <property type="match status" value="1"/>
</dbReference>
<keyword evidence="4 6" id="KW-0808">Transferase</keyword>
<evidence type="ECO:0000256" key="1">
    <source>
        <dbReference type="ARBA" id="ARBA00002901"/>
    </source>
</evidence>
<comment type="similarity">
    <text evidence="2 4">Belongs to the MoeA family.</text>
</comment>
<organism evidence="6 7">
    <name type="scientific">Azospirillum rugosum</name>
    <dbReference type="NCBI Taxonomy" id="416170"/>
    <lineage>
        <taxon>Bacteria</taxon>
        <taxon>Pseudomonadati</taxon>
        <taxon>Pseudomonadota</taxon>
        <taxon>Alphaproteobacteria</taxon>
        <taxon>Rhodospirillales</taxon>
        <taxon>Azospirillaceae</taxon>
        <taxon>Azospirillum</taxon>
    </lineage>
</organism>
<dbReference type="PANTHER" id="PTHR10192">
    <property type="entry name" value="MOLYBDOPTERIN BIOSYNTHESIS PROTEIN"/>
    <property type="match status" value="1"/>
</dbReference>
<dbReference type="PANTHER" id="PTHR10192:SF19">
    <property type="entry name" value="MOLYBDOPTERIN BIOSYNTHESIS PROTEIN MJ0666-RELATED"/>
    <property type="match status" value="1"/>
</dbReference>
<gene>
    <name evidence="6" type="ORF">J2851_005425</name>
</gene>
<dbReference type="RefSeq" id="WP_209770160.1">
    <property type="nucleotide sequence ID" value="NZ_JAGINP010000023.1"/>
</dbReference>
<dbReference type="Proteomes" id="UP000781958">
    <property type="component" value="Unassembled WGS sequence"/>
</dbReference>
<sequence length="394" mass="39234">MTNERGPFPPPVDVRGRGFPSRAALGDVQRWIDARSAPPAPESVPLAEAAGRVLTAALVAPGDWPPADRAARDGVAVASADTLGAGSYNPVPLLNAVAVSAGDPLPAGTDAVLPVEAVQMDAGLKEALGSVAPGEGVERRGDGLRAGAVLLEAGRVLRPQDLGLLAALGVGEVPVAARPRVRILLVGGPRSGPEALGAMLAALVARDGGVAELVGPLPADRGALAAALAAPGADLLLLAGRSGVGEDDVAPLALADAGTLVAHGVAMRPGDSAGIGLAAGMPALLLPGEPMAGFAAYELLAGRAVRRSAGHDPALPHRRIEAPTTRKLVSEIGCVDLYRVRFTADGAVEPVASPALPGLAGAVRADGFVLIPAESEGFPAGSSVTVQCFDGTRA</sequence>
<protein>
    <recommendedName>
        <fullName evidence="4">Molybdopterin molybdenumtransferase</fullName>
        <ecNumber evidence="4">2.10.1.1</ecNumber>
    </recommendedName>
</protein>
<comment type="catalytic activity">
    <reaction evidence="3">
        <text>adenylyl-molybdopterin + molybdate = Mo-molybdopterin + AMP + H(+)</text>
        <dbReference type="Rhea" id="RHEA:35047"/>
        <dbReference type="ChEBI" id="CHEBI:15378"/>
        <dbReference type="ChEBI" id="CHEBI:36264"/>
        <dbReference type="ChEBI" id="CHEBI:62727"/>
        <dbReference type="ChEBI" id="CHEBI:71302"/>
        <dbReference type="ChEBI" id="CHEBI:456215"/>
        <dbReference type="EC" id="2.10.1.1"/>
    </reaction>
</comment>
<dbReference type="InterPro" id="IPR001453">
    <property type="entry name" value="MoaB/Mog_dom"/>
</dbReference>
<dbReference type="InterPro" id="IPR036688">
    <property type="entry name" value="MoeA_C_domain_IV_sf"/>
</dbReference>
<accession>A0ABS4SSS6</accession>